<dbReference type="EMBL" id="JBANDL010000002">
    <property type="protein sequence ID" value="MEI2453099.1"/>
    <property type="molecule type" value="Genomic_DNA"/>
</dbReference>
<evidence type="ECO:0000313" key="2">
    <source>
        <dbReference type="Proteomes" id="UP001387215"/>
    </source>
</evidence>
<gene>
    <name evidence="1" type="ORF">V2J18_00250</name>
</gene>
<comment type="caution">
    <text evidence="1">The sequence shown here is derived from an EMBL/GenBank/DDBJ whole genome shotgun (WGS) entry which is preliminary data.</text>
</comment>
<organism evidence="1 2">
    <name type="scientific">Lysobacter firmicutimachus</name>
    <dbReference type="NCBI Taxonomy" id="1792846"/>
    <lineage>
        <taxon>Bacteria</taxon>
        <taxon>Pseudomonadati</taxon>
        <taxon>Pseudomonadota</taxon>
        <taxon>Gammaproteobacteria</taxon>
        <taxon>Lysobacterales</taxon>
        <taxon>Lysobacteraceae</taxon>
        <taxon>Lysobacter</taxon>
    </lineage>
</organism>
<keyword evidence="2" id="KW-1185">Reference proteome</keyword>
<dbReference type="RefSeq" id="WP_336130521.1">
    <property type="nucleotide sequence ID" value="NZ_JBANDL010000002.1"/>
</dbReference>
<dbReference type="Proteomes" id="UP001387215">
    <property type="component" value="Unassembled WGS sequence"/>
</dbReference>
<protein>
    <submittedName>
        <fullName evidence="1">Uncharacterized protein</fullName>
    </submittedName>
</protein>
<accession>A0ABU8CWG0</accession>
<name>A0ABU8CWG0_9GAMM</name>
<evidence type="ECO:0000313" key="1">
    <source>
        <dbReference type="EMBL" id="MEI2453099.1"/>
    </source>
</evidence>
<proteinExistence type="predicted"/>
<sequence>MTPETLTLLSGSLKALERHAVQIALQHHDDAEFWPAFACYADPIVEQAGSDGDAHEFVCTQIDEILIALGKMDPAERQT</sequence>
<reference evidence="1 2" key="1">
    <citation type="submission" date="2024-02" db="EMBL/GenBank/DDBJ databases">
        <title>Lysobacter Genome Sequencing and Mining.</title>
        <authorList>
            <person name="Bierman J."/>
            <person name="Walker M.C."/>
        </authorList>
    </citation>
    <scope>NUCLEOTIDE SEQUENCE [LARGE SCALE GENOMIC DNA]</scope>
    <source>
        <strain evidence="1 2">PB6250</strain>
    </source>
</reference>